<dbReference type="InterPro" id="IPR017969">
    <property type="entry name" value="Heavy-metal-associated_CS"/>
</dbReference>
<name>A0ABS6I848_9MICC</name>
<keyword evidence="1" id="KW-0479">Metal-binding</keyword>
<evidence type="ECO:0000313" key="3">
    <source>
        <dbReference type="EMBL" id="MBU8866602.1"/>
    </source>
</evidence>
<sequence length="100" mass="10167">MQITSRTELPLTSTSPGCGCCSTEARVAPPTSTDVELGVEGLTCGGCVGRLERAVKDVHGVDAAAIELVAGGVSRLLITGSPELAAVHDAVRDAGYTLTR</sequence>
<dbReference type="Proteomes" id="UP000824166">
    <property type="component" value="Unassembled WGS sequence"/>
</dbReference>
<evidence type="ECO:0000313" key="4">
    <source>
        <dbReference type="Proteomes" id="UP000824166"/>
    </source>
</evidence>
<evidence type="ECO:0000256" key="1">
    <source>
        <dbReference type="ARBA" id="ARBA00022723"/>
    </source>
</evidence>
<protein>
    <submittedName>
        <fullName evidence="3">Heavy-metal-associated domain-containing protein</fullName>
    </submittedName>
</protein>
<reference evidence="3 4" key="1">
    <citation type="submission" date="2021-06" db="EMBL/GenBank/DDBJ databases">
        <authorList>
            <person name="Jeong J.W."/>
        </authorList>
    </citation>
    <scope>NUCLEOTIDE SEQUENCE [LARGE SCALE GENOMIC DNA]</scope>
    <source>
        <strain evidence="3 4">MMS21-TAE1-1</strain>
    </source>
</reference>
<evidence type="ECO:0000259" key="2">
    <source>
        <dbReference type="PROSITE" id="PS50846"/>
    </source>
</evidence>
<dbReference type="CDD" id="cd00371">
    <property type="entry name" value="HMA"/>
    <property type="match status" value="1"/>
</dbReference>
<dbReference type="EMBL" id="JAHOPC010000005">
    <property type="protein sequence ID" value="MBU8866602.1"/>
    <property type="molecule type" value="Genomic_DNA"/>
</dbReference>
<proteinExistence type="predicted"/>
<dbReference type="InterPro" id="IPR006121">
    <property type="entry name" value="HMA_dom"/>
</dbReference>
<dbReference type="PROSITE" id="PS01047">
    <property type="entry name" value="HMA_1"/>
    <property type="match status" value="1"/>
</dbReference>
<dbReference type="PROSITE" id="PS50846">
    <property type="entry name" value="HMA_2"/>
    <property type="match status" value="1"/>
</dbReference>
<organism evidence="3 4">
    <name type="scientific">Paenarthrobacter aromaticivorans</name>
    <dbReference type="NCBI Taxonomy" id="2849150"/>
    <lineage>
        <taxon>Bacteria</taxon>
        <taxon>Bacillati</taxon>
        <taxon>Actinomycetota</taxon>
        <taxon>Actinomycetes</taxon>
        <taxon>Micrococcales</taxon>
        <taxon>Micrococcaceae</taxon>
        <taxon>Paenarthrobacter</taxon>
    </lineage>
</organism>
<keyword evidence="4" id="KW-1185">Reference proteome</keyword>
<dbReference type="RefSeq" id="WP_216924726.1">
    <property type="nucleotide sequence ID" value="NZ_JAHOPC010000005.1"/>
</dbReference>
<gene>
    <name evidence="3" type="ORF">KSW38_09905</name>
</gene>
<comment type="caution">
    <text evidence="3">The sequence shown here is derived from an EMBL/GenBank/DDBJ whole genome shotgun (WGS) entry which is preliminary data.</text>
</comment>
<accession>A0ABS6I848</accession>
<feature type="domain" description="HMA" evidence="2">
    <location>
        <begin position="33"/>
        <end position="99"/>
    </location>
</feature>
<dbReference type="Pfam" id="PF00403">
    <property type="entry name" value="HMA"/>
    <property type="match status" value="1"/>
</dbReference>